<feature type="domain" description="HAT C-terminal dimerisation" evidence="1">
    <location>
        <begin position="864"/>
        <end position="917"/>
    </location>
</feature>
<evidence type="ECO:0000259" key="2">
    <source>
        <dbReference type="Pfam" id="PF14291"/>
    </source>
</evidence>
<dbReference type="Pfam" id="PF14291">
    <property type="entry name" value="DUF4371"/>
    <property type="match status" value="1"/>
</dbReference>
<feature type="non-terminal residue" evidence="3">
    <location>
        <position position="931"/>
    </location>
</feature>
<evidence type="ECO:0000313" key="4">
    <source>
        <dbReference type="Proteomes" id="UP000478052"/>
    </source>
</evidence>
<dbReference type="Pfam" id="PF05699">
    <property type="entry name" value="Dimer_Tnp_hAT"/>
    <property type="match status" value="1"/>
</dbReference>
<protein>
    <submittedName>
        <fullName evidence="3">Zinc finger MYM-type protein 1-like isoform X1</fullName>
    </submittedName>
</protein>
<feature type="domain" description="DUF4371" evidence="2">
    <location>
        <begin position="290"/>
        <end position="484"/>
    </location>
</feature>
<organism evidence="3 4">
    <name type="scientific">Aphis craccivora</name>
    <name type="common">Cowpea aphid</name>
    <dbReference type="NCBI Taxonomy" id="307492"/>
    <lineage>
        <taxon>Eukaryota</taxon>
        <taxon>Metazoa</taxon>
        <taxon>Ecdysozoa</taxon>
        <taxon>Arthropoda</taxon>
        <taxon>Hexapoda</taxon>
        <taxon>Insecta</taxon>
        <taxon>Pterygota</taxon>
        <taxon>Neoptera</taxon>
        <taxon>Paraneoptera</taxon>
        <taxon>Hemiptera</taxon>
        <taxon>Sternorrhyncha</taxon>
        <taxon>Aphidomorpha</taxon>
        <taxon>Aphidoidea</taxon>
        <taxon>Aphididae</taxon>
        <taxon>Aphidini</taxon>
        <taxon>Aphis</taxon>
        <taxon>Aphis</taxon>
    </lineage>
</organism>
<evidence type="ECO:0000259" key="1">
    <source>
        <dbReference type="Pfam" id="PF05699"/>
    </source>
</evidence>
<keyword evidence="4" id="KW-1185">Reference proteome</keyword>
<gene>
    <name evidence="3" type="ORF">FWK35_00031691</name>
</gene>
<dbReference type="Proteomes" id="UP000478052">
    <property type="component" value="Unassembled WGS sequence"/>
</dbReference>
<dbReference type="GO" id="GO:0046983">
    <property type="term" value="F:protein dimerization activity"/>
    <property type="evidence" value="ECO:0007669"/>
    <property type="project" value="InterPro"/>
</dbReference>
<dbReference type="EMBL" id="VUJU01010045">
    <property type="protein sequence ID" value="KAF0716127.1"/>
    <property type="molecule type" value="Genomic_DNA"/>
</dbReference>
<dbReference type="InterPro" id="IPR012337">
    <property type="entry name" value="RNaseH-like_sf"/>
</dbReference>
<dbReference type="PANTHER" id="PTHR45749">
    <property type="match status" value="1"/>
</dbReference>
<name>A0A6G0VZY3_APHCR</name>
<reference evidence="3 4" key="1">
    <citation type="submission" date="2019-08" db="EMBL/GenBank/DDBJ databases">
        <title>Whole genome of Aphis craccivora.</title>
        <authorList>
            <person name="Voronova N.V."/>
            <person name="Shulinski R.S."/>
            <person name="Bandarenka Y.V."/>
            <person name="Zhorov D.G."/>
            <person name="Warner D."/>
        </authorList>
    </citation>
    <scope>NUCLEOTIDE SEQUENCE [LARGE SCALE GENOMIC DNA]</scope>
    <source>
        <strain evidence="3">180601</strain>
        <tissue evidence="3">Whole Body</tissue>
    </source>
</reference>
<dbReference type="InterPro" id="IPR025398">
    <property type="entry name" value="DUF4371"/>
</dbReference>
<evidence type="ECO:0000313" key="3">
    <source>
        <dbReference type="EMBL" id="KAF0716127.1"/>
    </source>
</evidence>
<proteinExistence type="predicted"/>
<dbReference type="SUPFAM" id="SSF53098">
    <property type="entry name" value="Ribonuclease H-like"/>
    <property type="match status" value="1"/>
</dbReference>
<comment type="caution">
    <text evidence="3">The sequence shown here is derived from an EMBL/GenBank/DDBJ whole genome shotgun (WGS) entry which is preliminary data.</text>
</comment>
<sequence length="931" mass="108004">MAKNIKRKHCGGAEKKRVRNRKILLKESEKCIKITDMMKKKKTDSNSDNVYVQNDVLVNIDVESRGQYETSEKNQEVVGAFHNREINLIVNTDIQRKEQHETSETRQEVGTVHKEEILLHIPNNESFTEDSEVGNISSNPQEQLFKLPKNANLIQKLNFIKQHPIQPTHFSNSNLDIHKLYFRNTSDGKEIARNWLSVLCNVHELKSFFCPICIAFSSLTSPFTFGQTNFKHIHECIKKHEDSATHKQSVESFISASNDKSIEFGINCNLMNLKRKQIEENIHIIKQVFEIIKLLGRQNLSFRGSKNSESLYKWDDNDNLNKGNFLELIKFTAERDTILYKHLNKAIKDSKKRKLNLEKKSSSSRGRGSLVTLLSKTTVNNVIASIVKSIRNKIKTELKDKIFSIQVDSTQDIGASDQAAICIRYIFKGEIKERLFALLKVTDSSGQGYYEMLKKLFIEHNISFKNIIGESFDGASNMRGEYSGLQSKLKEQNEKSIYTWCYSHILNLCICDTCNNLDAKNVFGLLNRLATFFGESYKRMAIWIQQNDSRIGSNKLKKLQKIGENNTRWWCREKALFRIFEGDNAPFPIVIDALYTVSTSKHFDAKTCSEVTSLIDKLSDFKIILTAHIFLYIFKITGPTDSRYLQMKGLDLLTAWNMIDTHKKRSETFSKKMNDQLSDMNLPDDLVVKYELSIVRSIRKKRMYEEICEDETPQLPIDKFRINTFRVILYQIKESLNRRFSVNKKLIADVQFMIPKNFHSIQNMINDALKELADIANIDLDQLKLELQNFSKVYPNISNSVDKRTKLIYSESEIEEESEMEMELENKEVDGTYENMFRNAVYSNHDKKNYLYCVYSLIYNLNLHVSAYTTLCEAYEFFLTLSVTEVNCERTFSKLKLIKTKLRSNLNQDNLESLLLMSVEKDLLDEIDVSE</sequence>
<dbReference type="InterPro" id="IPR008906">
    <property type="entry name" value="HATC_C_dom"/>
</dbReference>
<dbReference type="AlphaFoldDB" id="A0A6G0VZY3"/>
<dbReference type="PANTHER" id="PTHR45749:SF21">
    <property type="entry name" value="DUF4371 DOMAIN-CONTAINING PROTEIN"/>
    <property type="match status" value="1"/>
</dbReference>
<accession>A0A6G0VZY3</accession>
<dbReference type="OrthoDB" id="6605989at2759"/>